<evidence type="ECO:0000313" key="9">
    <source>
        <dbReference type="Proteomes" id="UP000029567"/>
    </source>
</evidence>
<protein>
    <submittedName>
        <fullName evidence="8">MFS transporter</fullName>
    </submittedName>
</protein>
<feature type="transmembrane region" description="Helical" evidence="6">
    <location>
        <begin position="263"/>
        <end position="284"/>
    </location>
</feature>
<feature type="transmembrane region" description="Helical" evidence="6">
    <location>
        <begin position="420"/>
        <end position="442"/>
    </location>
</feature>
<feature type="transmembrane region" description="Helical" evidence="6">
    <location>
        <begin position="382"/>
        <end position="405"/>
    </location>
</feature>
<dbReference type="InterPro" id="IPR036259">
    <property type="entry name" value="MFS_trans_sf"/>
</dbReference>
<comment type="subcellular location">
    <subcellularLocation>
        <location evidence="1">Membrane</location>
        <topology evidence="1">Multi-pass membrane protein</topology>
    </subcellularLocation>
</comment>
<feature type="transmembrane region" description="Helical" evidence="6">
    <location>
        <begin position="299"/>
        <end position="320"/>
    </location>
</feature>
<dbReference type="InterPro" id="IPR020846">
    <property type="entry name" value="MFS_dom"/>
</dbReference>
<feature type="transmembrane region" description="Helical" evidence="6">
    <location>
        <begin position="332"/>
        <end position="349"/>
    </location>
</feature>
<evidence type="ECO:0000256" key="2">
    <source>
        <dbReference type="ARBA" id="ARBA00022448"/>
    </source>
</evidence>
<keyword evidence="2" id="KW-0813">Transport</keyword>
<dbReference type="Pfam" id="PF07690">
    <property type="entry name" value="MFS_1"/>
    <property type="match status" value="1"/>
</dbReference>
<evidence type="ECO:0000256" key="4">
    <source>
        <dbReference type="ARBA" id="ARBA00022989"/>
    </source>
</evidence>
<dbReference type="SUPFAM" id="SSF103473">
    <property type="entry name" value="MFS general substrate transporter"/>
    <property type="match status" value="1"/>
</dbReference>
<feature type="transmembrane region" description="Helical" evidence="6">
    <location>
        <begin position="33"/>
        <end position="51"/>
    </location>
</feature>
<feature type="transmembrane region" description="Helical" evidence="6">
    <location>
        <begin position="355"/>
        <end position="375"/>
    </location>
</feature>
<keyword evidence="4 6" id="KW-1133">Transmembrane helix</keyword>
<feature type="transmembrane region" description="Helical" evidence="6">
    <location>
        <begin position="196"/>
        <end position="218"/>
    </location>
</feature>
<dbReference type="Gene3D" id="1.20.1250.20">
    <property type="entry name" value="MFS general substrate transporter like domains"/>
    <property type="match status" value="2"/>
</dbReference>
<keyword evidence="3 6" id="KW-0812">Transmembrane</keyword>
<reference evidence="8 9" key="1">
    <citation type="submission" date="2013-09" db="EMBL/GenBank/DDBJ databases">
        <title>High correlation between genotypes and phenotypes of environmental bacteria Comamonas testosteroni strains.</title>
        <authorList>
            <person name="Liu L."/>
            <person name="Zhu W."/>
            <person name="Xia X."/>
            <person name="Xu B."/>
            <person name="Luo M."/>
            <person name="Wang G."/>
        </authorList>
    </citation>
    <scope>NUCLEOTIDE SEQUENCE [LARGE SCALE GENOMIC DNA]</scope>
    <source>
        <strain evidence="8 9">JL14</strain>
    </source>
</reference>
<sequence>MYESEETMSSIPVSAARSDVSTVQERDITFGRIIWRLIPFLTLIWFLAWVDRVNVGFAKLTMMSDLQWSDAVYGAGAGIFFIGYFFFEVPSNLLLHKFGAKKTIMRITIGWGVTGILMAWVQTPLQFYVLRFLMGAFEAGLQPGVILYLTYWLPAHRRGKALAFFVSASALSLMLGSPIAAYLMETFHGVANHAGWQWLFIIEGIPSVLAGIAAYFLLSDTPAKAPWLSAREKQHVAEELKAEEASLGQREHSFWASMRNPRVLMLILIFFCIVAGNSTLVFYGPSIVKSVGITDLKTLGWVMSVIYACGWIGMVGNGWLSDRKKEVRWHTAIAAAMGAVGLVLTALFLQQGNVAGVVASLALSSLGTMGSIPVYWQIPNRFLSATALVVGLAVINSAANLAGYFSPQLLGLLKSSSGSYAPGLLIIAAVEFCAAILVLLFVKRDSAGVAKQHP</sequence>
<feature type="transmembrane region" description="Helical" evidence="6">
    <location>
        <begin position="127"/>
        <end position="149"/>
    </location>
</feature>
<dbReference type="GO" id="GO:0005886">
    <property type="term" value="C:plasma membrane"/>
    <property type="evidence" value="ECO:0007669"/>
    <property type="project" value="TreeGrafter"/>
</dbReference>
<proteinExistence type="predicted"/>
<comment type="caution">
    <text evidence="8">The sequence shown here is derived from an EMBL/GenBank/DDBJ whole genome shotgun (WGS) entry which is preliminary data.</text>
</comment>
<evidence type="ECO:0000256" key="3">
    <source>
        <dbReference type="ARBA" id="ARBA00022692"/>
    </source>
</evidence>
<evidence type="ECO:0000256" key="1">
    <source>
        <dbReference type="ARBA" id="ARBA00004141"/>
    </source>
</evidence>
<dbReference type="PANTHER" id="PTHR43791:SF36">
    <property type="entry name" value="TRANSPORTER, PUTATIVE (AFU_ORTHOLOGUE AFUA_6G08340)-RELATED"/>
    <property type="match status" value="1"/>
</dbReference>
<dbReference type="AlphaFoldDB" id="A0A0E3B9J3"/>
<dbReference type="GO" id="GO:0022857">
    <property type="term" value="F:transmembrane transporter activity"/>
    <property type="evidence" value="ECO:0007669"/>
    <property type="project" value="InterPro"/>
</dbReference>
<evidence type="ECO:0000313" key="8">
    <source>
        <dbReference type="EMBL" id="KGG85996.1"/>
    </source>
</evidence>
<dbReference type="InterPro" id="IPR011701">
    <property type="entry name" value="MFS"/>
</dbReference>
<feature type="transmembrane region" description="Helical" evidence="6">
    <location>
        <begin position="161"/>
        <end position="184"/>
    </location>
</feature>
<dbReference type="FunFam" id="1.20.1250.20:FF:000018">
    <property type="entry name" value="MFS transporter permease"/>
    <property type="match status" value="1"/>
</dbReference>
<evidence type="ECO:0000256" key="6">
    <source>
        <dbReference type="SAM" id="Phobius"/>
    </source>
</evidence>
<feature type="transmembrane region" description="Helical" evidence="6">
    <location>
        <begin position="71"/>
        <end position="91"/>
    </location>
</feature>
<evidence type="ECO:0000259" key="7">
    <source>
        <dbReference type="PROSITE" id="PS50850"/>
    </source>
</evidence>
<dbReference type="PANTHER" id="PTHR43791">
    <property type="entry name" value="PERMEASE-RELATED"/>
    <property type="match status" value="1"/>
</dbReference>
<feature type="transmembrane region" description="Helical" evidence="6">
    <location>
        <begin position="103"/>
        <end position="121"/>
    </location>
</feature>
<organism evidence="8 9">
    <name type="scientific">Comamonas thiooxydans</name>
    <dbReference type="NCBI Taxonomy" id="363952"/>
    <lineage>
        <taxon>Bacteria</taxon>
        <taxon>Pseudomonadati</taxon>
        <taxon>Pseudomonadota</taxon>
        <taxon>Betaproteobacteria</taxon>
        <taxon>Burkholderiales</taxon>
        <taxon>Comamonadaceae</taxon>
        <taxon>Comamonas</taxon>
    </lineage>
</organism>
<gene>
    <name evidence="8" type="ORF">P245_22285</name>
</gene>
<keyword evidence="5 6" id="KW-0472">Membrane</keyword>
<dbReference type="PROSITE" id="PS50850">
    <property type="entry name" value="MFS"/>
    <property type="match status" value="1"/>
</dbReference>
<accession>A0A0E3B9J3</accession>
<dbReference type="Proteomes" id="UP000029567">
    <property type="component" value="Unassembled WGS sequence"/>
</dbReference>
<dbReference type="CDD" id="cd17319">
    <property type="entry name" value="MFS_ExuT_GudP_like"/>
    <property type="match status" value="1"/>
</dbReference>
<feature type="domain" description="Major facilitator superfamily (MFS) profile" evidence="7">
    <location>
        <begin position="37"/>
        <end position="446"/>
    </location>
</feature>
<dbReference type="EMBL" id="AWTN01000116">
    <property type="protein sequence ID" value="KGG85996.1"/>
    <property type="molecule type" value="Genomic_DNA"/>
</dbReference>
<name>A0A0E3B9J3_9BURK</name>
<evidence type="ECO:0000256" key="5">
    <source>
        <dbReference type="ARBA" id="ARBA00023136"/>
    </source>
</evidence>